<accession>A0A1M4X334</accession>
<reference evidence="3" key="1">
    <citation type="submission" date="2016-11" db="EMBL/GenBank/DDBJ databases">
        <authorList>
            <person name="Varghese N."/>
            <person name="Submissions S."/>
        </authorList>
    </citation>
    <scope>NUCLEOTIDE SEQUENCE [LARGE SCALE GENOMIC DNA]</scope>
    <source>
        <strain evidence="3">DSM 16990</strain>
    </source>
</reference>
<evidence type="ECO:0000256" key="1">
    <source>
        <dbReference type="SAM" id="Phobius"/>
    </source>
</evidence>
<dbReference type="EMBL" id="FQUQ01000001">
    <property type="protein sequence ID" value="SHE87622.1"/>
    <property type="molecule type" value="Genomic_DNA"/>
</dbReference>
<organism evidence="2 3">
    <name type="scientific">Pedobacter caeni</name>
    <dbReference type="NCBI Taxonomy" id="288992"/>
    <lineage>
        <taxon>Bacteria</taxon>
        <taxon>Pseudomonadati</taxon>
        <taxon>Bacteroidota</taxon>
        <taxon>Sphingobacteriia</taxon>
        <taxon>Sphingobacteriales</taxon>
        <taxon>Sphingobacteriaceae</taxon>
        <taxon>Pedobacter</taxon>
    </lineage>
</organism>
<dbReference type="RefSeq" id="WP_073229217.1">
    <property type="nucleotide sequence ID" value="NZ_FQUQ01000001.1"/>
</dbReference>
<keyword evidence="1" id="KW-1133">Transmembrane helix</keyword>
<dbReference type="STRING" id="288992.SAMN04488522_1011470"/>
<feature type="transmembrane region" description="Helical" evidence="1">
    <location>
        <begin position="98"/>
        <end position="116"/>
    </location>
</feature>
<name>A0A1M4X334_9SPHI</name>
<keyword evidence="1" id="KW-0812">Transmembrane</keyword>
<proteinExistence type="predicted"/>
<dbReference type="Proteomes" id="UP000184287">
    <property type="component" value="Unassembled WGS sequence"/>
</dbReference>
<protein>
    <submittedName>
        <fullName evidence="2">Uncharacterized protein</fullName>
    </submittedName>
</protein>
<dbReference type="AlphaFoldDB" id="A0A1M4X334"/>
<sequence>MKRLCSHIPDQLIVKGRQVLAFFLLLTLCLPSSCALKQGIIFFFSTSVSEKSASVKAVKAIALPKVKLESGISDCKMKTCVKASVQLTSRAQASTANLLPFLFLILPGFLISLLVTDKKLSRIPIPYSRIRSPKTAIFLQNRLLLI</sequence>
<keyword evidence="3" id="KW-1185">Reference proteome</keyword>
<keyword evidence="1" id="KW-0472">Membrane</keyword>
<gene>
    <name evidence="2" type="ORF">SAMN04488522_1011470</name>
</gene>
<evidence type="ECO:0000313" key="3">
    <source>
        <dbReference type="Proteomes" id="UP000184287"/>
    </source>
</evidence>
<evidence type="ECO:0000313" key="2">
    <source>
        <dbReference type="EMBL" id="SHE87622.1"/>
    </source>
</evidence>